<dbReference type="InterPro" id="IPR004367">
    <property type="entry name" value="Cyclin_C-dom"/>
</dbReference>
<feature type="compositionally biased region" description="Basic and acidic residues" evidence="3">
    <location>
        <begin position="408"/>
        <end position="484"/>
    </location>
</feature>
<dbReference type="PANTHER" id="PTHR10026">
    <property type="entry name" value="CYCLIN"/>
    <property type="match status" value="1"/>
</dbReference>
<reference evidence="6 7" key="1">
    <citation type="submission" date="2023-03" db="EMBL/GenBank/DDBJ databases">
        <title>Genome insight into feeding habits of ladybird beetles.</title>
        <authorList>
            <person name="Li H.-S."/>
            <person name="Huang Y.-H."/>
            <person name="Pang H."/>
        </authorList>
    </citation>
    <scope>NUCLEOTIDE SEQUENCE [LARGE SCALE GENOMIC DNA]</scope>
    <source>
        <strain evidence="6">SYSU_2023b</strain>
        <tissue evidence="6">Whole body</tissue>
    </source>
</reference>
<feature type="domain" description="Cyclin-like" evidence="4">
    <location>
        <begin position="61"/>
        <end position="163"/>
    </location>
</feature>
<dbReference type="InterPro" id="IPR006671">
    <property type="entry name" value="Cyclin_N"/>
</dbReference>
<proteinExistence type="inferred from homology"/>
<gene>
    <name evidence="6" type="ORF">WA026_005305</name>
</gene>
<feature type="compositionally biased region" description="Basic residues" evidence="3">
    <location>
        <begin position="350"/>
        <end position="379"/>
    </location>
</feature>
<dbReference type="SMART" id="SM01332">
    <property type="entry name" value="Cyclin_C"/>
    <property type="match status" value="1"/>
</dbReference>
<evidence type="ECO:0000259" key="5">
    <source>
        <dbReference type="SMART" id="SM01332"/>
    </source>
</evidence>
<dbReference type="FunFam" id="1.10.472.10:FF:000016">
    <property type="entry name" value="cyclin-L1 isoform X1"/>
    <property type="match status" value="1"/>
</dbReference>
<evidence type="ECO:0000256" key="3">
    <source>
        <dbReference type="SAM" id="MobiDB-lite"/>
    </source>
</evidence>
<evidence type="ECO:0008006" key="8">
    <source>
        <dbReference type="Google" id="ProtNLM"/>
    </source>
</evidence>
<dbReference type="FunFam" id="1.10.472.10:FF:000031">
    <property type="entry name" value="cyclin-L1-1-like isoform X1"/>
    <property type="match status" value="1"/>
</dbReference>
<evidence type="ECO:0000256" key="1">
    <source>
        <dbReference type="ARBA" id="ARBA00023127"/>
    </source>
</evidence>
<dbReference type="Pfam" id="PF02984">
    <property type="entry name" value="Cyclin_C"/>
    <property type="match status" value="1"/>
</dbReference>
<feature type="compositionally biased region" description="Basic residues" evidence="3">
    <location>
        <begin position="390"/>
        <end position="402"/>
    </location>
</feature>
<dbReference type="Proteomes" id="UP001431783">
    <property type="component" value="Unassembled WGS sequence"/>
</dbReference>
<keyword evidence="7" id="KW-1185">Reference proteome</keyword>
<dbReference type="GO" id="GO:0016538">
    <property type="term" value="F:cyclin-dependent protein serine/threonine kinase regulator activity"/>
    <property type="evidence" value="ECO:0007669"/>
    <property type="project" value="InterPro"/>
</dbReference>
<organism evidence="6 7">
    <name type="scientific">Henosepilachna vigintioctopunctata</name>
    <dbReference type="NCBI Taxonomy" id="420089"/>
    <lineage>
        <taxon>Eukaryota</taxon>
        <taxon>Metazoa</taxon>
        <taxon>Ecdysozoa</taxon>
        <taxon>Arthropoda</taxon>
        <taxon>Hexapoda</taxon>
        <taxon>Insecta</taxon>
        <taxon>Pterygota</taxon>
        <taxon>Neoptera</taxon>
        <taxon>Endopterygota</taxon>
        <taxon>Coleoptera</taxon>
        <taxon>Polyphaga</taxon>
        <taxon>Cucujiformia</taxon>
        <taxon>Coccinelloidea</taxon>
        <taxon>Coccinellidae</taxon>
        <taxon>Epilachninae</taxon>
        <taxon>Epilachnini</taxon>
        <taxon>Henosepilachna</taxon>
    </lineage>
</organism>
<keyword evidence="1 2" id="KW-0195">Cyclin</keyword>
<dbReference type="PIRSF" id="PIRSF036580">
    <property type="entry name" value="Cyclin_L"/>
    <property type="match status" value="1"/>
</dbReference>
<dbReference type="Pfam" id="PF00134">
    <property type="entry name" value="Cyclin_N"/>
    <property type="match status" value="1"/>
</dbReference>
<feature type="domain" description="Cyclin-like" evidence="4">
    <location>
        <begin position="176"/>
        <end position="260"/>
    </location>
</feature>
<evidence type="ECO:0000313" key="7">
    <source>
        <dbReference type="Proteomes" id="UP001431783"/>
    </source>
</evidence>
<feature type="compositionally biased region" description="Low complexity" evidence="3">
    <location>
        <begin position="380"/>
        <end position="389"/>
    </location>
</feature>
<dbReference type="SMART" id="SM00385">
    <property type="entry name" value="CYCLIN"/>
    <property type="match status" value="2"/>
</dbReference>
<evidence type="ECO:0000313" key="6">
    <source>
        <dbReference type="EMBL" id="KAK9884355.1"/>
    </source>
</evidence>
<feature type="region of interest" description="Disordered" evidence="3">
    <location>
        <begin position="284"/>
        <end position="506"/>
    </location>
</feature>
<dbReference type="SUPFAM" id="SSF47954">
    <property type="entry name" value="Cyclin-like"/>
    <property type="match status" value="2"/>
</dbReference>
<dbReference type="InterPro" id="IPR013763">
    <property type="entry name" value="Cyclin-like_dom"/>
</dbReference>
<dbReference type="AlphaFoldDB" id="A0AAW1UTI5"/>
<evidence type="ECO:0000259" key="4">
    <source>
        <dbReference type="SMART" id="SM00385"/>
    </source>
</evidence>
<accession>A0AAW1UTI5</accession>
<comment type="caution">
    <text evidence="6">The sequence shown here is derived from an EMBL/GenBank/DDBJ whole genome shotgun (WGS) entry which is preliminary data.</text>
</comment>
<feature type="compositionally biased region" description="Polar residues" evidence="3">
    <location>
        <begin position="293"/>
        <end position="312"/>
    </location>
</feature>
<sequence length="506" mass="59233">MGSTKSDSVSNSAKNCAKPYGKILLSLRNLLLPDEKLSPTPSQNDGLDVETETDLRIYGCELIQTAGILLKLPQVAMATGQVLLQRFYYSKSLVRHPVEHTAMACIGLASKIEEDPRRFRDIINVFTHIRQVNSNKPIQPVVLDQSYIHLKNLVIKAERRVLKELGFCVHIKHPHKLIVMYLQVLGYEKNQKLMQYSWNYMNDSLRTDVFLKFQPEMVACACIYLTARKLKLPLPKNPVWYGVFGVTEAEIRDICIRILKLYVRPKPNIEVLEKKIEELSKKYHDAKAKAKGNSGSNTPNNNDTSPKSTQKSAGAHNAWGGFISRSGSHIAPVVTDKNSRSRSPSVSPPTKHHKRSKKHARSRSRSPRLHKRNHKRRSSYSRSRSSSPLHKSRKTRDKRRSRSPLNENDSKNDRYIDRYDDYKKDRYDKDRYNNKDDRDKFNEKDRYDEKKDRYEKNDKKQDREDRYRDEKNKEDKYIKSDDKEKHKRSKHKEEEKLREKSKDRRR</sequence>
<feature type="compositionally biased region" description="Basic and acidic residues" evidence="3">
    <location>
        <begin position="491"/>
        <end position="506"/>
    </location>
</feature>
<evidence type="ECO:0000256" key="2">
    <source>
        <dbReference type="RuleBase" id="RU000383"/>
    </source>
</evidence>
<protein>
    <recommendedName>
        <fullName evidence="8">Cyclin-L1</fullName>
    </recommendedName>
</protein>
<feature type="domain" description="Cyclin C-terminal" evidence="5">
    <location>
        <begin position="172"/>
        <end position="295"/>
    </location>
</feature>
<comment type="similarity">
    <text evidence="2">Belongs to the cyclin family.</text>
</comment>
<dbReference type="InterPro" id="IPR036915">
    <property type="entry name" value="Cyclin-like_sf"/>
</dbReference>
<dbReference type="Gene3D" id="1.10.472.10">
    <property type="entry name" value="Cyclin-like"/>
    <property type="match status" value="2"/>
</dbReference>
<name>A0AAW1UTI5_9CUCU</name>
<dbReference type="GO" id="GO:0006357">
    <property type="term" value="P:regulation of transcription by RNA polymerase II"/>
    <property type="evidence" value="ECO:0007669"/>
    <property type="project" value="InterPro"/>
</dbReference>
<dbReference type="InterPro" id="IPR043198">
    <property type="entry name" value="Cyclin/Ssn8"/>
</dbReference>
<dbReference type="EMBL" id="JARQZJ010000092">
    <property type="protein sequence ID" value="KAK9884355.1"/>
    <property type="molecule type" value="Genomic_DNA"/>
</dbReference>